<reference evidence="5" key="1">
    <citation type="submission" date="2020-05" db="EMBL/GenBank/DDBJ databases">
        <authorList>
            <person name="Chiriac C."/>
            <person name="Salcher M."/>
            <person name="Ghai R."/>
            <person name="Kavagutti S V."/>
        </authorList>
    </citation>
    <scope>NUCLEOTIDE SEQUENCE</scope>
</reference>
<evidence type="ECO:0000313" key="5">
    <source>
        <dbReference type="EMBL" id="CAB4552473.1"/>
    </source>
</evidence>
<dbReference type="Gene3D" id="3.30.300.70">
    <property type="entry name" value="RimP-like superfamily, N-terminal"/>
    <property type="match status" value="1"/>
</dbReference>
<dbReference type="InterPro" id="IPR035956">
    <property type="entry name" value="RimP_N_sf"/>
</dbReference>
<keyword evidence="2" id="KW-0690">Ribosome biogenesis</keyword>
<dbReference type="EMBL" id="CAEZSV010000077">
    <property type="protein sequence ID" value="CAB4552473.1"/>
    <property type="molecule type" value="Genomic_DNA"/>
</dbReference>
<dbReference type="GO" id="GO:0000028">
    <property type="term" value="P:ribosomal small subunit assembly"/>
    <property type="evidence" value="ECO:0007669"/>
    <property type="project" value="TreeGrafter"/>
</dbReference>
<gene>
    <name evidence="5" type="ORF">UFOPK1506_00540</name>
</gene>
<organism evidence="5">
    <name type="scientific">freshwater metagenome</name>
    <dbReference type="NCBI Taxonomy" id="449393"/>
    <lineage>
        <taxon>unclassified sequences</taxon>
        <taxon>metagenomes</taxon>
        <taxon>ecological metagenomes</taxon>
    </lineage>
</organism>
<name>A0A6J6CQL0_9ZZZZ</name>
<dbReference type="Pfam" id="PF02576">
    <property type="entry name" value="RimP_N"/>
    <property type="match status" value="1"/>
</dbReference>
<evidence type="ECO:0000259" key="4">
    <source>
        <dbReference type="Pfam" id="PF17384"/>
    </source>
</evidence>
<proteinExistence type="inferred from homology"/>
<feature type="domain" description="Ribosome maturation factor RimP C-terminal" evidence="4">
    <location>
        <begin position="87"/>
        <end position="149"/>
    </location>
</feature>
<dbReference type="GO" id="GO:0005829">
    <property type="term" value="C:cytosol"/>
    <property type="evidence" value="ECO:0007669"/>
    <property type="project" value="TreeGrafter"/>
</dbReference>
<sequence length="150" mass="16390">MISVESAIRDAIAPAISAQNLFLEALHVATAGKHRIIRILVDGEKPLSLDEVTAITKPISEILDSVTELGERPFTLEVSSPGVDFPLTLPRHWRKNQGRLVAFTANGEEKISGRITESTDSAVTIEQKKGGAREFALKDITNANIEIEFK</sequence>
<protein>
    <submittedName>
        <fullName evidence="5">Unannotated protein</fullName>
    </submittedName>
</protein>
<dbReference type="AlphaFoldDB" id="A0A6J6CQL0"/>
<dbReference type="CDD" id="cd01734">
    <property type="entry name" value="YlxS_C"/>
    <property type="match status" value="1"/>
</dbReference>
<dbReference type="InterPro" id="IPR028989">
    <property type="entry name" value="RimP_N"/>
</dbReference>
<accession>A0A6J6CQL0</accession>
<dbReference type="PANTHER" id="PTHR33867">
    <property type="entry name" value="RIBOSOME MATURATION FACTOR RIMP"/>
    <property type="match status" value="1"/>
</dbReference>
<dbReference type="InterPro" id="IPR003728">
    <property type="entry name" value="Ribosome_maturation_RimP"/>
</dbReference>
<dbReference type="PANTHER" id="PTHR33867:SF1">
    <property type="entry name" value="RIBOSOME MATURATION FACTOR RIMP"/>
    <property type="match status" value="1"/>
</dbReference>
<dbReference type="HAMAP" id="MF_01077">
    <property type="entry name" value="RimP"/>
    <property type="match status" value="1"/>
</dbReference>
<keyword evidence="1" id="KW-0963">Cytoplasm</keyword>
<evidence type="ECO:0000259" key="3">
    <source>
        <dbReference type="Pfam" id="PF02576"/>
    </source>
</evidence>
<dbReference type="InterPro" id="IPR028998">
    <property type="entry name" value="RimP_C"/>
</dbReference>
<evidence type="ECO:0000256" key="2">
    <source>
        <dbReference type="ARBA" id="ARBA00022517"/>
    </source>
</evidence>
<feature type="domain" description="Ribosome maturation factor RimP N-terminal" evidence="3">
    <location>
        <begin position="12"/>
        <end position="84"/>
    </location>
</feature>
<evidence type="ECO:0000256" key="1">
    <source>
        <dbReference type="ARBA" id="ARBA00022490"/>
    </source>
</evidence>
<dbReference type="Pfam" id="PF17384">
    <property type="entry name" value="DUF150_C"/>
    <property type="match status" value="1"/>
</dbReference>
<dbReference type="GO" id="GO:0006412">
    <property type="term" value="P:translation"/>
    <property type="evidence" value="ECO:0007669"/>
    <property type="project" value="TreeGrafter"/>
</dbReference>
<dbReference type="SUPFAM" id="SSF75420">
    <property type="entry name" value="YhbC-like, N-terminal domain"/>
    <property type="match status" value="1"/>
</dbReference>